<dbReference type="AlphaFoldDB" id="A0A4Y8D624"/>
<gene>
    <name evidence="1" type="ORF">BOTCAL_0101g00100</name>
</gene>
<evidence type="ECO:0000313" key="2">
    <source>
        <dbReference type="Proteomes" id="UP000297299"/>
    </source>
</evidence>
<dbReference type="OrthoDB" id="3542716at2759"/>
<dbReference type="EMBL" id="PHWZ01000101">
    <property type="protein sequence ID" value="TEY71117.1"/>
    <property type="molecule type" value="Genomic_DNA"/>
</dbReference>
<organism evidence="1 2">
    <name type="scientific">Botryotinia calthae</name>
    <dbReference type="NCBI Taxonomy" id="38488"/>
    <lineage>
        <taxon>Eukaryota</taxon>
        <taxon>Fungi</taxon>
        <taxon>Dikarya</taxon>
        <taxon>Ascomycota</taxon>
        <taxon>Pezizomycotina</taxon>
        <taxon>Leotiomycetes</taxon>
        <taxon>Helotiales</taxon>
        <taxon>Sclerotiniaceae</taxon>
        <taxon>Botryotinia</taxon>
    </lineage>
</organism>
<accession>A0A4Y8D624</accession>
<comment type="caution">
    <text evidence="1">The sequence shown here is derived from an EMBL/GenBank/DDBJ whole genome shotgun (WGS) entry which is preliminary data.</text>
</comment>
<dbReference type="Proteomes" id="UP000297299">
    <property type="component" value="Unassembled WGS sequence"/>
</dbReference>
<name>A0A4Y8D624_9HELO</name>
<reference evidence="1 2" key="1">
    <citation type="submission" date="2017-11" db="EMBL/GenBank/DDBJ databases">
        <title>Comparative genomics of Botrytis spp.</title>
        <authorList>
            <person name="Valero-Jimenez C.A."/>
            <person name="Tapia P."/>
            <person name="Veloso J."/>
            <person name="Silva-Moreno E."/>
            <person name="Staats M."/>
            <person name="Valdes J.H."/>
            <person name="Van Kan J.A.L."/>
        </authorList>
    </citation>
    <scope>NUCLEOTIDE SEQUENCE [LARGE SCALE GENOMIC DNA]</scope>
    <source>
        <strain evidence="1 2">MUCL2830</strain>
    </source>
</reference>
<sequence length="70" mass="8079">MRDYYGDQVDYVAPQVIWDKFAAATDMDSAKAVWMQNARNFAVAIRSRERGMRDIIDDIIESLDHLGLKD</sequence>
<keyword evidence="2" id="KW-1185">Reference proteome</keyword>
<protein>
    <submittedName>
        <fullName evidence="1">Uncharacterized protein</fullName>
    </submittedName>
</protein>
<evidence type="ECO:0000313" key="1">
    <source>
        <dbReference type="EMBL" id="TEY71117.1"/>
    </source>
</evidence>
<proteinExistence type="predicted"/>